<evidence type="ECO:0000256" key="7">
    <source>
        <dbReference type="ARBA" id="ARBA00023306"/>
    </source>
</evidence>
<dbReference type="InterPro" id="IPR027417">
    <property type="entry name" value="P-loop_NTPase"/>
</dbReference>
<dbReference type="Gene3D" id="3.40.50.300">
    <property type="entry name" value="P-loop containing nucleotide triphosphate hydrolases"/>
    <property type="match status" value="1"/>
</dbReference>
<dbReference type="GO" id="GO:0000077">
    <property type="term" value="P:DNA damage checkpoint signaling"/>
    <property type="evidence" value="ECO:0007669"/>
    <property type="project" value="TreeGrafter"/>
</dbReference>
<protein>
    <submittedName>
        <fullName evidence="8">Cell cycle checkpoint protein RAD17</fullName>
    </submittedName>
</protein>
<dbReference type="GO" id="GO:0006281">
    <property type="term" value="P:DNA repair"/>
    <property type="evidence" value="ECO:0007669"/>
    <property type="project" value="InterPro"/>
</dbReference>
<dbReference type="STRING" id="151549.A0A4C1VNF3"/>
<dbReference type="PANTHER" id="PTHR12172">
    <property type="entry name" value="CELL CYCLE CHECKPOINT PROTEIN RAD17"/>
    <property type="match status" value="1"/>
</dbReference>
<dbReference type="GO" id="GO:0005634">
    <property type="term" value="C:nucleus"/>
    <property type="evidence" value="ECO:0007669"/>
    <property type="project" value="UniProtKB-SubCell"/>
</dbReference>
<accession>A0A4C1VNF3</accession>
<comment type="subcellular location">
    <subcellularLocation>
        <location evidence="1">Nucleus</location>
    </subcellularLocation>
</comment>
<keyword evidence="5" id="KW-0067">ATP-binding</keyword>
<dbReference type="Proteomes" id="UP000299102">
    <property type="component" value="Unassembled WGS sequence"/>
</dbReference>
<sequence>MIRHEFVDNFRQINDRVPITIHGHIPVCFHHTAHSIDIFVIHSSGQAIITKFVTEIDTRFEFCKSVKSWFKPVCDLDTHEEKEDGVETNIAEFKNPVEINKKRRKLHNFRPTKFETCMKSFDPLTLEDLAINKKKIAEVEDWIVQVSGSSCNEMLLLSGPVGCGKTATINLLAKKYNIRIAEWITPLDIDLPSENGEYEYRERQSIQFQNFIIHAANFSSLLDNYTSTKLVLIEDFPHIFLRTPSEFVNVLQFNAISQTGLRTALNRVSDIISKKFKTNYNKPTTEQIECVVNSSAGDVRSAILNLHFACLKGANVNLETSMLIHKEKKGKENKKRKDPASKFASLGKDQTVNILHGVGRVLNPKVITINGKNRLTHQPEEVVEQFLSQPKSFINFLAENYLPHFATIEQVEHATAALSDADCLLAEWRVTKNCYDFVLSVNTSVRPYVTIITFTDFDECE</sequence>
<keyword evidence="3" id="KW-0547">Nucleotide-binding</keyword>
<proteinExistence type="inferred from homology"/>
<gene>
    <name evidence="8" type="primary">Rad17</name>
    <name evidence="8" type="ORF">EVAR_20523_1</name>
</gene>
<dbReference type="OrthoDB" id="10265971at2759"/>
<name>A0A4C1VNF3_EUMVA</name>
<keyword evidence="4" id="KW-0227">DNA damage</keyword>
<dbReference type="Pfam" id="PF03215">
    <property type="entry name" value="Rad17"/>
    <property type="match status" value="1"/>
</dbReference>
<evidence type="ECO:0000256" key="5">
    <source>
        <dbReference type="ARBA" id="ARBA00022840"/>
    </source>
</evidence>
<evidence type="ECO:0000256" key="1">
    <source>
        <dbReference type="ARBA" id="ARBA00004123"/>
    </source>
</evidence>
<evidence type="ECO:0000256" key="2">
    <source>
        <dbReference type="ARBA" id="ARBA00006168"/>
    </source>
</evidence>
<comment type="similarity">
    <text evidence="2">Belongs to the rad17/RAD24 family.</text>
</comment>
<reference evidence="8 9" key="1">
    <citation type="journal article" date="2019" name="Commun. Biol.">
        <title>The bagworm genome reveals a unique fibroin gene that provides high tensile strength.</title>
        <authorList>
            <person name="Kono N."/>
            <person name="Nakamura H."/>
            <person name="Ohtoshi R."/>
            <person name="Tomita M."/>
            <person name="Numata K."/>
            <person name="Arakawa K."/>
        </authorList>
    </citation>
    <scope>NUCLEOTIDE SEQUENCE [LARGE SCALE GENOMIC DNA]</scope>
</reference>
<evidence type="ECO:0000256" key="6">
    <source>
        <dbReference type="ARBA" id="ARBA00023242"/>
    </source>
</evidence>
<evidence type="ECO:0000313" key="8">
    <source>
        <dbReference type="EMBL" id="GBP39295.1"/>
    </source>
</evidence>
<keyword evidence="7" id="KW-0131">Cell cycle</keyword>
<dbReference type="PANTHER" id="PTHR12172:SF0">
    <property type="entry name" value="CELL CYCLE CHECKPOINT PROTEIN RAD17"/>
    <property type="match status" value="1"/>
</dbReference>
<dbReference type="GO" id="GO:0005524">
    <property type="term" value="F:ATP binding"/>
    <property type="evidence" value="ECO:0007669"/>
    <property type="project" value="UniProtKB-KW"/>
</dbReference>
<organism evidence="8 9">
    <name type="scientific">Eumeta variegata</name>
    <name type="common">Bagworm moth</name>
    <name type="synonym">Eumeta japonica</name>
    <dbReference type="NCBI Taxonomy" id="151549"/>
    <lineage>
        <taxon>Eukaryota</taxon>
        <taxon>Metazoa</taxon>
        <taxon>Ecdysozoa</taxon>
        <taxon>Arthropoda</taxon>
        <taxon>Hexapoda</taxon>
        <taxon>Insecta</taxon>
        <taxon>Pterygota</taxon>
        <taxon>Neoptera</taxon>
        <taxon>Endopterygota</taxon>
        <taxon>Lepidoptera</taxon>
        <taxon>Glossata</taxon>
        <taxon>Ditrysia</taxon>
        <taxon>Tineoidea</taxon>
        <taxon>Psychidae</taxon>
        <taxon>Oiketicinae</taxon>
        <taxon>Eumeta</taxon>
    </lineage>
</organism>
<keyword evidence="6" id="KW-0539">Nucleus</keyword>
<evidence type="ECO:0000313" key="9">
    <source>
        <dbReference type="Proteomes" id="UP000299102"/>
    </source>
</evidence>
<dbReference type="SUPFAM" id="SSF52540">
    <property type="entry name" value="P-loop containing nucleoside triphosphate hydrolases"/>
    <property type="match status" value="1"/>
</dbReference>
<evidence type="ECO:0000256" key="4">
    <source>
        <dbReference type="ARBA" id="ARBA00022763"/>
    </source>
</evidence>
<dbReference type="InterPro" id="IPR004582">
    <property type="entry name" value="Checkpoint_prot_Rad17_Rad24"/>
</dbReference>
<dbReference type="GO" id="GO:0003682">
    <property type="term" value="F:chromatin binding"/>
    <property type="evidence" value="ECO:0007669"/>
    <property type="project" value="TreeGrafter"/>
</dbReference>
<dbReference type="GO" id="GO:0033314">
    <property type="term" value="P:mitotic DNA replication checkpoint signaling"/>
    <property type="evidence" value="ECO:0007669"/>
    <property type="project" value="TreeGrafter"/>
</dbReference>
<evidence type="ECO:0000256" key="3">
    <source>
        <dbReference type="ARBA" id="ARBA00022741"/>
    </source>
</evidence>
<comment type="caution">
    <text evidence="8">The sequence shown here is derived from an EMBL/GenBank/DDBJ whole genome shotgun (WGS) entry which is preliminary data.</text>
</comment>
<dbReference type="GO" id="GO:0003689">
    <property type="term" value="F:DNA clamp loader activity"/>
    <property type="evidence" value="ECO:0007669"/>
    <property type="project" value="TreeGrafter"/>
</dbReference>
<dbReference type="AlphaFoldDB" id="A0A4C1VNF3"/>
<keyword evidence="9" id="KW-1185">Reference proteome</keyword>
<dbReference type="EMBL" id="BGZK01000363">
    <property type="protein sequence ID" value="GBP39295.1"/>
    <property type="molecule type" value="Genomic_DNA"/>
</dbReference>